<evidence type="ECO:0000259" key="13">
    <source>
        <dbReference type="PROSITE" id="PS50109"/>
    </source>
</evidence>
<dbReference type="GO" id="GO:0005886">
    <property type="term" value="C:plasma membrane"/>
    <property type="evidence" value="ECO:0007669"/>
    <property type="project" value="UniProtKB-SubCell"/>
</dbReference>
<evidence type="ECO:0000256" key="1">
    <source>
        <dbReference type="ARBA" id="ARBA00000085"/>
    </source>
</evidence>
<evidence type="ECO:0000256" key="4">
    <source>
        <dbReference type="ARBA" id="ARBA00022475"/>
    </source>
</evidence>
<dbReference type="Pfam" id="PF06580">
    <property type="entry name" value="His_kinase"/>
    <property type="match status" value="1"/>
</dbReference>
<keyword evidence="12" id="KW-1133">Transmembrane helix</keyword>
<proteinExistence type="predicted"/>
<evidence type="ECO:0000313" key="15">
    <source>
        <dbReference type="EMBL" id="TDF91022.1"/>
    </source>
</evidence>
<comment type="subcellular location">
    <subcellularLocation>
        <location evidence="2">Cell membrane</location>
        <topology evidence="2">Multi-pass membrane protein</topology>
    </subcellularLocation>
</comment>
<evidence type="ECO:0000256" key="5">
    <source>
        <dbReference type="ARBA" id="ARBA00022553"/>
    </source>
</evidence>
<evidence type="ECO:0000256" key="2">
    <source>
        <dbReference type="ARBA" id="ARBA00004651"/>
    </source>
</evidence>
<evidence type="ECO:0000256" key="6">
    <source>
        <dbReference type="ARBA" id="ARBA00022679"/>
    </source>
</evidence>
<dbReference type="Gene3D" id="3.30.450.20">
    <property type="entry name" value="PAS domain"/>
    <property type="match status" value="1"/>
</dbReference>
<dbReference type="SMART" id="SM00387">
    <property type="entry name" value="HATPase_c"/>
    <property type="match status" value="1"/>
</dbReference>
<dbReference type="PANTHER" id="PTHR34220">
    <property type="entry name" value="SENSOR HISTIDINE KINASE YPDA"/>
    <property type="match status" value="1"/>
</dbReference>
<keyword evidence="10" id="KW-0902">Two-component regulatory system</keyword>
<evidence type="ECO:0000256" key="3">
    <source>
        <dbReference type="ARBA" id="ARBA00012438"/>
    </source>
</evidence>
<accession>A0A4R5K892</accession>
<dbReference type="Proteomes" id="UP000295636">
    <property type="component" value="Unassembled WGS sequence"/>
</dbReference>
<dbReference type="SUPFAM" id="SSF158472">
    <property type="entry name" value="HAMP domain-like"/>
    <property type="match status" value="1"/>
</dbReference>
<feature type="domain" description="HAMP" evidence="14">
    <location>
        <begin position="331"/>
        <end position="383"/>
    </location>
</feature>
<dbReference type="OrthoDB" id="9776552at2"/>
<dbReference type="Pfam" id="PF00672">
    <property type="entry name" value="HAMP"/>
    <property type="match status" value="1"/>
</dbReference>
<keyword evidence="8 15" id="KW-0418">Kinase</keyword>
<keyword evidence="11 12" id="KW-0472">Membrane</keyword>
<evidence type="ECO:0000256" key="9">
    <source>
        <dbReference type="ARBA" id="ARBA00022840"/>
    </source>
</evidence>
<feature type="domain" description="Histidine kinase" evidence="13">
    <location>
        <begin position="328"/>
        <end position="600"/>
    </location>
</feature>
<comment type="catalytic activity">
    <reaction evidence="1">
        <text>ATP + protein L-histidine = ADP + protein N-phospho-L-histidine.</text>
        <dbReference type="EC" id="2.7.13.3"/>
    </reaction>
</comment>
<dbReference type="SUPFAM" id="SSF55874">
    <property type="entry name" value="ATPase domain of HSP90 chaperone/DNA topoisomerase II/histidine kinase"/>
    <property type="match status" value="1"/>
</dbReference>
<dbReference type="Gene3D" id="3.30.565.10">
    <property type="entry name" value="Histidine kinase-like ATPase, C-terminal domain"/>
    <property type="match status" value="1"/>
</dbReference>
<evidence type="ECO:0000256" key="8">
    <source>
        <dbReference type="ARBA" id="ARBA00022777"/>
    </source>
</evidence>
<dbReference type="GO" id="GO:0005524">
    <property type="term" value="F:ATP binding"/>
    <property type="evidence" value="ECO:0007669"/>
    <property type="project" value="UniProtKB-KW"/>
</dbReference>
<dbReference type="Pfam" id="PF02518">
    <property type="entry name" value="HATPase_c"/>
    <property type="match status" value="1"/>
</dbReference>
<keyword evidence="7" id="KW-0547">Nucleotide-binding</keyword>
<keyword evidence="12" id="KW-0812">Transmembrane</keyword>
<name>A0A4R5K892_9BACL</name>
<dbReference type="InterPro" id="IPR005467">
    <property type="entry name" value="His_kinase_dom"/>
</dbReference>
<evidence type="ECO:0000256" key="7">
    <source>
        <dbReference type="ARBA" id="ARBA00022741"/>
    </source>
</evidence>
<evidence type="ECO:0000256" key="12">
    <source>
        <dbReference type="SAM" id="Phobius"/>
    </source>
</evidence>
<evidence type="ECO:0000259" key="14">
    <source>
        <dbReference type="PROSITE" id="PS50885"/>
    </source>
</evidence>
<organism evidence="15 16">
    <name type="scientific">Paenibacillus piri</name>
    <dbReference type="NCBI Taxonomy" id="2547395"/>
    <lineage>
        <taxon>Bacteria</taxon>
        <taxon>Bacillati</taxon>
        <taxon>Bacillota</taxon>
        <taxon>Bacilli</taxon>
        <taxon>Bacillales</taxon>
        <taxon>Paenibacillaceae</taxon>
        <taxon>Paenibacillus</taxon>
    </lineage>
</organism>
<feature type="transmembrane region" description="Helical" evidence="12">
    <location>
        <begin position="309"/>
        <end position="333"/>
    </location>
</feature>
<sequence>MPASPFDMEAGGEQLLKFRSLKSTIIGLFIPIIILFVLGTGMISFILASKQIRQIAFTGLKDTIAQTKSLLNDKLTAFVVELIAVENSSEWTAVMNRAGDPNAVMEPADYIFMNKSFDSYFDHYSMIDSILFYFNDGKASWFKRNSFGSPVQVSLDKYSRQLDDHRLSVIKWLNLHDDSELSAPQVVSAYVMFGKDREHTNGIFMFNLKSRFFTDILSNAKVSKNGYLCLISDDGFMSVKRVERKYEIDETELQKKLQEAAQTSGQISMKNAHGSNMLVIYDTLDINKWKMVAVLPEDELLDEVNAIKYVTIAVMFGIILVAVVLSNLIAHIITKPLTKLTRKVGLVEDGNLDIELKVANSNEIGVLSSSIQDLVYRIKDLLKEVKEEQELKRLSELAVLQSQIRPHFLYNTLFSIKQLCEMGNNREAGEMVTALSSFFRISISKGNERIPVSQEIEHIQNYLYIQQMRYGEDFSYEIEMDPDIMSCPIVKLTLQPLVENAIYHGMKQKRSKGFIRIWGYSSKQEVLIHVEDNGIGMPEEKLAAINESLRNGASNEGNLGFGIRNVHERLRLNYGPCYGLAYVHRSGGGIIVTVNIPLQSAEIE</sequence>
<keyword evidence="5" id="KW-0597">Phosphoprotein</keyword>
<dbReference type="EC" id="2.7.13.3" evidence="3"/>
<dbReference type="InterPro" id="IPR003594">
    <property type="entry name" value="HATPase_dom"/>
</dbReference>
<dbReference type="AlphaFoldDB" id="A0A4R5K892"/>
<dbReference type="Gene3D" id="6.10.340.10">
    <property type="match status" value="1"/>
</dbReference>
<evidence type="ECO:0000256" key="11">
    <source>
        <dbReference type="ARBA" id="ARBA00023136"/>
    </source>
</evidence>
<evidence type="ECO:0000313" key="16">
    <source>
        <dbReference type="Proteomes" id="UP000295636"/>
    </source>
</evidence>
<reference evidence="15 16" key="1">
    <citation type="submission" date="2019-03" db="EMBL/GenBank/DDBJ databases">
        <title>This is whole genome sequence of Paenibacillus sp MS74 strain.</title>
        <authorList>
            <person name="Trinh H.N."/>
        </authorList>
    </citation>
    <scope>NUCLEOTIDE SEQUENCE [LARGE SCALE GENOMIC DNA]</scope>
    <source>
        <strain evidence="15 16">MS74</strain>
    </source>
</reference>
<dbReference type="SMART" id="SM00304">
    <property type="entry name" value="HAMP"/>
    <property type="match status" value="1"/>
</dbReference>
<dbReference type="EMBL" id="SMRT01000031">
    <property type="protein sequence ID" value="TDF91022.1"/>
    <property type="molecule type" value="Genomic_DNA"/>
</dbReference>
<comment type="caution">
    <text evidence="15">The sequence shown here is derived from an EMBL/GenBank/DDBJ whole genome shotgun (WGS) entry which is preliminary data.</text>
</comment>
<dbReference type="InterPro" id="IPR036890">
    <property type="entry name" value="HATPase_C_sf"/>
</dbReference>
<keyword evidence="6" id="KW-0808">Transferase</keyword>
<dbReference type="InterPro" id="IPR003660">
    <property type="entry name" value="HAMP_dom"/>
</dbReference>
<dbReference type="InterPro" id="IPR050640">
    <property type="entry name" value="Bact_2-comp_sensor_kinase"/>
</dbReference>
<gene>
    <name evidence="15" type="ORF">E1757_33520</name>
</gene>
<dbReference type="GO" id="GO:0000155">
    <property type="term" value="F:phosphorelay sensor kinase activity"/>
    <property type="evidence" value="ECO:0007669"/>
    <property type="project" value="InterPro"/>
</dbReference>
<dbReference type="PANTHER" id="PTHR34220:SF7">
    <property type="entry name" value="SENSOR HISTIDINE KINASE YPDA"/>
    <property type="match status" value="1"/>
</dbReference>
<keyword evidence="4" id="KW-1003">Cell membrane</keyword>
<keyword evidence="16" id="KW-1185">Reference proteome</keyword>
<feature type="transmembrane region" description="Helical" evidence="12">
    <location>
        <begin position="25"/>
        <end position="48"/>
    </location>
</feature>
<dbReference type="PROSITE" id="PS50109">
    <property type="entry name" value="HIS_KIN"/>
    <property type="match status" value="1"/>
</dbReference>
<dbReference type="CDD" id="cd06225">
    <property type="entry name" value="HAMP"/>
    <property type="match status" value="1"/>
</dbReference>
<protein>
    <recommendedName>
        <fullName evidence="3">histidine kinase</fullName>
        <ecNumber evidence="3">2.7.13.3</ecNumber>
    </recommendedName>
</protein>
<evidence type="ECO:0000256" key="10">
    <source>
        <dbReference type="ARBA" id="ARBA00023012"/>
    </source>
</evidence>
<dbReference type="PROSITE" id="PS50885">
    <property type="entry name" value="HAMP"/>
    <property type="match status" value="1"/>
</dbReference>
<dbReference type="InterPro" id="IPR010559">
    <property type="entry name" value="Sig_transdc_His_kin_internal"/>
</dbReference>
<keyword evidence="9" id="KW-0067">ATP-binding</keyword>